<feature type="disulfide bond" evidence="6">
    <location>
        <begin position="78"/>
        <end position="128"/>
    </location>
</feature>
<dbReference type="FunCoup" id="F6URD6">
    <property type="interactions" value="1"/>
</dbReference>
<evidence type="ECO:0000313" key="11">
    <source>
        <dbReference type="Proteomes" id="UP000008144"/>
    </source>
</evidence>
<feature type="active site" evidence="4">
    <location>
        <position position="129"/>
    </location>
</feature>
<evidence type="ECO:0000256" key="5">
    <source>
        <dbReference type="PIRSR" id="PIRSR601211-2"/>
    </source>
</evidence>
<comment type="similarity">
    <text evidence="7">Belongs to the phospholipase A2 family.</text>
</comment>
<keyword evidence="5 8" id="KW-0106">Calcium</keyword>
<comment type="cofactor">
    <cofactor evidence="5">
        <name>Ca(2+)</name>
        <dbReference type="ChEBI" id="CHEBI:29108"/>
    </cofactor>
    <text evidence="5">Binds 1 Ca(2+) ion per subunit.</text>
</comment>
<dbReference type="GO" id="GO:0046470">
    <property type="term" value="P:phosphatidylcholine metabolic process"/>
    <property type="evidence" value="ECO:0000318"/>
    <property type="project" value="GO_Central"/>
</dbReference>
<feature type="disulfide bond" evidence="6">
    <location>
        <begin position="115"/>
        <end position="126"/>
    </location>
</feature>
<feature type="active site" evidence="4">
    <location>
        <position position="75"/>
    </location>
</feature>
<dbReference type="Pfam" id="PF00068">
    <property type="entry name" value="Phospholip_A2_1"/>
    <property type="match status" value="1"/>
</dbReference>
<dbReference type="STRING" id="7719.ENSCINP00000004699"/>
<dbReference type="PROSITE" id="PS00118">
    <property type="entry name" value="PA2_HIS"/>
    <property type="match status" value="1"/>
</dbReference>
<evidence type="ECO:0000256" key="4">
    <source>
        <dbReference type="PIRSR" id="PIRSR601211-1"/>
    </source>
</evidence>
<dbReference type="Ensembl" id="ENSCINT00000004699.3">
    <property type="protein sequence ID" value="ENSCINP00000004699.3"/>
    <property type="gene ID" value="ENSCING00000002303.3"/>
</dbReference>
<dbReference type="InterPro" id="IPR033112">
    <property type="entry name" value="PLA2_Asp_AS"/>
</dbReference>
<dbReference type="PROSITE" id="PS00119">
    <property type="entry name" value="PA2_ASP"/>
    <property type="match status" value="1"/>
</dbReference>
<feature type="binding site" evidence="5">
    <location>
        <position position="76"/>
    </location>
    <ligand>
        <name>Ca(2+)</name>
        <dbReference type="ChEBI" id="CHEBI:29108"/>
    </ligand>
</feature>
<dbReference type="InterPro" id="IPR001211">
    <property type="entry name" value="PLA2"/>
</dbReference>
<dbReference type="InParanoid" id="F6URD6"/>
<name>F6URD6_CIOIN</name>
<keyword evidence="3 6" id="KW-1015">Disulfide bond</keyword>
<keyword evidence="5" id="KW-0479">Metal-binding</keyword>
<organism evidence="10 11">
    <name type="scientific">Ciona intestinalis</name>
    <name type="common">Transparent sea squirt</name>
    <name type="synonym">Ascidia intestinalis</name>
    <dbReference type="NCBI Taxonomy" id="7719"/>
    <lineage>
        <taxon>Eukaryota</taxon>
        <taxon>Metazoa</taxon>
        <taxon>Chordata</taxon>
        <taxon>Tunicata</taxon>
        <taxon>Ascidiacea</taxon>
        <taxon>Phlebobranchia</taxon>
        <taxon>Cionidae</taxon>
        <taxon>Ciona</taxon>
    </lineage>
</organism>
<dbReference type="GO" id="GO:0046471">
    <property type="term" value="P:phosphatidylglycerol metabolic process"/>
    <property type="evidence" value="ECO:0000318"/>
    <property type="project" value="GO_Central"/>
</dbReference>
<dbReference type="GO" id="GO:0005509">
    <property type="term" value="F:calcium ion binding"/>
    <property type="evidence" value="ECO:0000318"/>
    <property type="project" value="GO_Central"/>
</dbReference>
<feature type="disulfide bond" evidence="6">
    <location>
        <begin position="71"/>
        <end position="135"/>
    </location>
</feature>
<evidence type="ECO:0000256" key="8">
    <source>
        <dbReference type="RuleBase" id="RU361236"/>
    </source>
</evidence>
<dbReference type="PANTHER" id="PTHR11716">
    <property type="entry name" value="PHOSPHOLIPASE A2 FAMILY MEMBER"/>
    <property type="match status" value="1"/>
</dbReference>
<dbReference type="GO" id="GO:0016042">
    <property type="term" value="P:lipid catabolic process"/>
    <property type="evidence" value="ECO:0007669"/>
    <property type="project" value="InterPro"/>
</dbReference>
<feature type="domain" description="Phospholipase A2-like central" evidence="9">
    <location>
        <begin position="28"/>
        <end position="154"/>
    </location>
</feature>
<feature type="disulfide bond" evidence="6">
    <location>
        <begin position="56"/>
        <end position="72"/>
    </location>
</feature>
<dbReference type="GO" id="GO:0050482">
    <property type="term" value="P:arachidonate secretion"/>
    <property type="evidence" value="ECO:0007669"/>
    <property type="project" value="InterPro"/>
</dbReference>
<dbReference type="InterPro" id="IPR016090">
    <property type="entry name" value="PLA2-like_dom"/>
</dbReference>
<evidence type="ECO:0000256" key="7">
    <source>
        <dbReference type="RuleBase" id="RU003654"/>
    </source>
</evidence>
<protein>
    <recommendedName>
        <fullName evidence="8">Phospholipase A2</fullName>
        <ecNumber evidence="8">3.1.1.4</ecNumber>
    </recommendedName>
</protein>
<dbReference type="PRINTS" id="PR00389">
    <property type="entry name" value="PHPHLIPASEA2"/>
</dbReference>
<keyword evidence="8" id="KW-0443">Lipid metabolism</keyword>
<evidence type="ECO:0000313" key="10">
    <source>
        <dbReference type="Ensembl" id="ENSCINP00000004699.3"/>
    </source>
</evidence>
<evidence type="ECO:0000256" key="3">
    <source>
        <dbReference type="ARBA" id="ARBA00023157"/>
    </source>
</evidence>
<dbReference type="CDD" id="cd00125">
    <property type="entry name" value="PLA2c"/>
    <property type="match status" value="1"/>
</dbReference>
<dbReference type="GeneTree" id="ENSGT00940000164998"/>
<sequence length="155" mass="17691">HSILVLREDIQVTFIIYYCVVNPRFRRTPIDFHHAIECHQPEVIILGTYGKYGCYCGFGGSGTPVDATDRCCQLHDLCYEEADEMEKSLKEKLFSLIGTIMNTYNSSCIDGQVVCMENSPFKDKVCNCDKDAARCLYRAKPSYNSTYYGLDTTKY</sequence>
<dbReference type="AlphaFoldDB" id="F6URD6"/>
<evidence type="ECO:0000256" key="6">
    <source>
        <dbReference type="PIRSR" id="PIRSR601211-3"/>
    </source>
</evidence>
<proteinExistence type="inferred from homology"/>
<dbReference type="InterPro" id="IPR036444">
    <property type="entry name" value="PLipase_A2_dom_sf"/>
</dbReference>
<dbReference type="OMA" id="HAIECHQ"/>
<dbReference type="GO" id="GO:0005576">
    <property type="term" value="C:extracellular region"/>
    <property type="evidence" value="ECO:0007669"/>
    <property type="project" value="UniProtKB-SubCell"/>
</dbReference>
<feature type="binding site" evidence="5">
    <location>
        <position position="55"/>
    </location>
    <ligand>
        <name>Ca(2+)</name>
        <dbReference type="ChEBI" id="CHEBI:29108"/>
    </ligand>
</feature>
<comment type="catalytic activity">
    <reaction evidence="8">
        <text>a 1,2-diacyl-sn-glycero-3-phosphocholine + H2O = a 1-acyl-sn-glycero-3-phosphocholine + a fatty acid + H(+)</text>
        <dbReference type="Rhea" id="RHEA:15801"/>
        <dbReference type="ChEBI" id="CHEBI:15377"/>
        <dbReference type="ChEBI" id="CHEBI:15378"/>
        <dbReference type="ChEBI" id="CHEBI:28868"/>
        <dbReference type="ChEBI" id="CHEBI:57643"/>
        <dbReference type="ChEBI" id="CHEBI:58168"/>
        <dbReference type="EC" id="3.1.1.4"/>
    </reaction>
</comment>
<accession>F6URD6</accession>
<dbReference type="SMART" id="SM00085">
    <property type="entry name" value="PA2c"/>
    <property type="match status" value="1"/>
</dbReference>
<keyword evidence="8" id="KW-0378">Hydrolase</keyword>
<dbReference type="InterPro" id="IPR033113">
    <property type="entry name" value="PLA2_histidine"/>
</dbReference>
<evidence type="ECO:0000256" key="1">
    <source>
        <dbReference type="ARBA" id="ARBA00004613"/>
    </source>
</evidence>
<dbReference type="PANTHER" id="PTHR11716:SF51">
    <property type="entry name" value="PHOSPHOLIPASE A2"/>
    <property type="match status" value="1"/>
</dbReference>
<evidence type="ECO:0000256" key="2">
    <source>
        <dbReference type="ARBA" id="ARBA00022525"/>
    </source>
</evidence>
<comment type="subcellular location">
    <subcellularLocation>
        <location evidence="1 8">Secreted</location>
    </subcellularLocation>
</comment>
<feature type="binding site" evidence="5">
    <location>
        <position position="59"/>
    </location>
    <ligand>
        <name>Ca(2+)</name>
        <dbReference type="ChEBI" id="CHEBI:29108"/>
    </ligand>
</feature>
<evidence type="ECO:0000259" key="9">
    <source>
        <dbReference type="SMART" id="SM00085"/>
    </source>
</evidence>
<feature type="binding site" evidence="5">
    <location>
        <position position="57"/>
    </location>
    <ligand>
        <name>Ca(2+)</name>
        <dbReference type="ChEBI" id="CHEBI:29108"/>
    </ligand>
</feature>
<dbReference type="HOGENOM" id="CLU_090683_1_1_1"/>
<dbReference type="SUPFAM" id="SSF48619">
    <property type="entry name" value="Phospholipase A2, PLA2"/>
    <property type="match status" value="1"/>
</dbReference>
<dbReference type="GO" id="GO:0047498">
    <property type="term" value="F:calcium-dependent phospholipase A2 activity"/>
    <property type="evidence" value="ECO:0000318"/>
    <property type="project" value="GO_Central"/>
</dbReference>
<reference evidence="10" key="2">
    <citation type="submission" date="2025-08" db="UniProtKB">
        <authorList>
            <consortium name="Ensembl"/>
        </authorList>
    </citation>
    <scope>IDENTIFICATION</scope>
</reference>
<keyword evidence="2 8" id="KW-0964">Secreted</keyword>
<dbReference type="Gene3D" id="1.20.90.10">
    <property type="entry name" value="Phospholipase A2 domain"/>
    <property type="match status" value="1"/>
</dbReference>
<reference evidence="10" key="3">
    <citation type="submission" date="2025-09" db="UniProtKB">
        <authorList>
            <consortium name="Ensembl"/>
        </authorList>
    </citation>
    <scope>IDENTIFICATION</scope>
</reference>
<keyword evidence="11" id="KW-1185">Reference proteome</keyword>
<dbReference type="Proteomes" id="UP000008144">
    <property type="component" value="Unassembled WGS sequence"/>
</dbReference>
<reference evidence="11" key="1">
    <citation type="journal article" date="2002" name="Science">
        <title>The draft genome of Ciona intestinalis: insights into chordate and vertebrate origins.</title>
        <authorList>
            <person name="Dehal P."/>
            <person name="Satou Y."/>
            <person name="Campbell R.K."/>
            <person name="Chapman J."/>
            <person name="Degnan B."/>
            <person name="De Tomaso A."/>
            <person name="Davidson B."/>
            <person name="Di Gregorio A."/>
            <person name="Gelpke M."/>
            <person name="Goodstein D.M."/>
            <person name="Harafuji N."/>
            <person name="Hastings K.E."/>
            <person name="Ho I."/>
            <person name="Hotta K."/>
            <person name="Huang W."/>
            <person name="Kawashima T."/>
            <person name="Lemaire P."/>
            <person name="Martinez D."/>
            <person name="Meinertzhagen I.A."/>
            <person name="Necula S."/>
            <person name="Nonaka M."/>
            <person name="Putnam N."/>
            <person name="Rash S."/>
            <person name="Saiga H."/>
            <person name="Satake M."/>
            <person name="Terry A."/>
            <person name="Yamada L."/>
            <person name="Wang H.G."/>
            <person name="Awazu S."/>
            <person name="Azumi K."/>
            <person name="Boore J."/>
            <person name="Branno M."/>
            <person name="Chin-Bow S."/>
            <person name="DeSantis R."/>
            <person name="Doyle S."/>
            <person name="Francino P."/>
            <person name="Keys D.N."/>
            <person name="Haga S."/>
            <person name="Hayashi H."/>
            <person name="Hino K."/>
            <person name="Imai K.S."/>
            <person name="Inaba K."/>
            <person name="Kano S."/>
            <person name="Kobayashi K."/>
            <person name="Kobayashi M."/>
            <person name="Lee B.I."/>
            <person name="Makabe K.W."/>
            <person name="Manohar C."/>
            <person name="Matassi G."/>
            <person name="Medina M."/>
            <person name="Mochizuki Y."/>
            <person name="Mount S."/>
            <person name="Morishita T."/>
            <person name="Miura S."/>
            <person name="Nakayama A."/>
            <person name="Nishizaka S."/>
            <person name="Nomoto H."/>
            <person name="Ohta F."/>
            <person name="Oishi K."/>
            <person name="Rigoutsos I."/>
            <person name="Sano M."/>
            <person name="Sasaki A."/>
            <person name="Sasakura Y."/>
            <person name="Shoguchi E."/>
            <person name="Shin-i T."/>
            <person name="Spagnuolo A."/>
            <person name="Stainier D."/>
            <person name="Suzuki M.M."/>
            <person name="Tassy O."/>
            <person name="Takatori N."/>
            <person name="Tokuoka M."/>
            <person name="Yagi K."/>
            <person name="Yoshizaki F."/>
            <person name="Wada S."/>
            <person name="Zhang C."/>
            <person name="Hyatt P.D."/>
            <person name="Larimer F."/>
            <person name="Detter C."/>
            <person name="Doggett N."/>
            <person name="Glavina T."/>
            <person name="Hawkins T."/>
            <person name="Richardson P."/>
            <person name="Lucas S."/>
            <person name="Kohara Y."/>
            <person name="Levine M."/>
            <person name="Satoh N."/>
            <person name="Rokhsar D.S."/>
        </authorList>
    </citation>
    <scope>NUCLEOTIDE SEQUENCE [LARGE SCALE GENOMIC DNA]</scope>
</reference>
<dbReference type="EC" id="3.1.1.4" evidence="8"/>
<dbReference type="GO" id="GO:0005543">
    <property type="term" value="F:phospholipid binding"/>
    <property type="evidence" value="ECO:0000318"/>
    <property type="project" value="GO_Central"/>
</dbReference>